<keyword evidence="14" id="KW-1185">Reference proteome</keyword>
<dbReference type="FunFam" id="3.30.160.60:FF:001289">
    <property type="entry name" value="Zinc finger protein 574"/>
    <property type="match status" value="1"/>
</dbReference>
<dbReference type="PROSITE" id="PS50157">
    <property type="entry name" value="ZINC_FINGER_C2H2_2"/>
    <property type="match status" value="7"/>
</dbReference>
<sequence length="451" mass="52483">MENCQTCTCQNCKKSFPSERRLNIHLKRMHPSTPRLRTFMCDICPKDFFTRYDLSLHKKHTHSALKPFKCTECDKSFKSKLGWKVHISSHKGKKSYPCHTNIHIKSDNDRKQVSCPHDACSAKFVYRHELKRHIFRAHSILERSRDHKCSTCLAAFFDKQQLRRHEGIHTRDPAKNQFICYFCPKRKPDQCKLSDHMRIHTQEKPYRCELCKTAFNFVENLRRHIFTHTKEKPFTCSVCEIGFGNQGSLRTHMATHTGEKRYFCEMCDFSSFLRAPVTNHGCPGYRVVTRYPAYPACFGIPGTRPGILKYPVYPAGIHSTLTINKASSPDLNEDGYPFPLNIYASKLHNGRLFCLAGTLRPRQNLEKVQERMEVHLVMKKSGKSTGSNGSTLRPRKNPEKVQERMQVHFDQAKIWKKYRIEWKYTSSKNKYGKSTGSNGSTLRPRKNLEKV</sequence>
<keyword evidence="8" id="KW-0539">Nucleus</keyword>
<protein>
    <submittedName>
        <fullName evidence="13">PR domain zinc finger protein 5</fullName>
    </submittedName>
</protein>
<dbReference type="Pfam" id="PF12171">
    <property type="entry name" value="zf-C2H2_jaz"/>
    <property type="match status" value="1"/>
</dbReference>
<dbReference type="InterPro" id="IPR013087">
    <property type="entry name" value="Znf_C2H2_type"/>
</dbReference>
<evidence type="ECO:0000313" key="13">
    <source>
        <dbReference type="EMBL" id="OXA38878.1"/>
    </source>
</evidence>
<feature type="domain" description="C2H2-type" evidence="12">
    <location>
        <begin position="206"/>
        <end position="233"/>
    </location>
</feature>
<dbReference type="GO" id="GO:0000978">
    <property type="term" value="F:RNA polymerase II cis-regulatory region sequence-specific DNA binding"/>
    <property type="evidence" value="ECO:0007669"/>
    <property type="project" value="TreeGrafter"/>
</dbReference>
<evidence type="ECO:0000256" key="10">
    <source>
        <dbReference type="PROSITE-ProRule" id="PRU00042"/>
    </source>
</evidence>
<name>A0A226D233_FOLCA</name>
<dbReference type="Proteomes" id="UP000198287">
    <property type="component" value="Unassembled WGS sequence"/>
</dbReference>
<dbReference type="STRING" id="158441.A0A226D233"/>
<feature type="domain" description="C2H2-type" evidence="12">
    <location>
        <begin position="7"/>
        <end position="35"/>
    </location>
</feature>
<feature type="domain" description="C2H2-type" evidence="12">
    <location>
        <begin position="178"/>
        <end position="205"/>
    </location>
</feature>
<accession>A0A226D233</accession>
<evidence type="ECO:0000256" key="3">
    <source>
        <dbReference type="ARBA" id="ARBA00022737"/>
    </source>
</evidence>
<dbReference type="SUPFAM" id="SSF57667">
    <property type="entry name" value="beta-beta-alpha zinc fingers"/>
    <property type="match status" value="3"/>
</dbReference>
<dbReference type="InterPro" id="IPR036236">
    <property type="entry name" value="Znf_C2H2_sf"/>
</dbReference>
<dbReference type="GO" id="GO:0000981">
    <property type="term" value="F:DNA-binding transcription factor activity, RNA polymerase II-specific"/>
    <property type="evidence" value="ECO:0007669"/>
    <property type="project" value="TreeGrafter"/>
</dbReference>
<feature type="domain" description="C2H2-type" evidence="12">
    <location>
        <begin position="234"/>
        <end position="261"/>
    </location>
</feature>
<dbReference type="EMBL" id="LNIX01000043">
    <property type="protein sequence ID" value="OXA38878.1"/>
    <property type="molecule type" value="Genomic_DNA"/>
</dbReference>
<keyword evidence="3" id="KW-0677">Repeat</keyword>
<proteinExistence type="inferred from homology"/>
<dbReference type="PROSITE" id="PS00028">
    <property type="entry name" value="ZINC_FINGER_C2H2_1"/>
    <property type="match status" value="7"/>
</dbReference>
<keyword evidence="6" id="KW-0805">Transcription regulation</keyword>
<comment type="caution">
    <text evidence="13">The sequence shown here is derived from an EMBL/GenBank/DDBJ whole genome shotgun (WGS) entry which is preliminary data.</text>
</comment>
<dbReference type="Gene3D" id="3.30.160.60">
    <property type="entry name" value="Classic Zinc Finger"/>
    <property type="match status" value="6"/>
</dbReference>
<feature type="domain" description="C2H2-type" evidence="12">
    <location>
        <begin position="147"/>
        <end position="174"/>
    </location>
</feature>
<feature type="domain" description="C2H2-type" evidence="12">
    <location>
        <begin position="68"/>
        <end position="95"/>
    </location>
</feature>
<evidence type="ECO:0000256" key="6">
    <source>
        <dbReference type="ARBA" id="ARBA00023015"/>
    </source>
</evidence>
<dbReference type="InterPro" id="IPR050527">
    <property type="entry name" value="Snail/Krueppel_Znf"/>
</dbReference>
<feature type="region of interest" description="Disordered" evidence="11">
    <location>
        <begin position="380"/>
        <end position="403"/>
    </location>
</feature>
<dbReference type="PANTHER" id="PTHR24388:SF54">
    <property type="entry name" value="PROTEIN ESCARGOT"/>
    <property type="match status" value="1"/>
</dbReference>
<dbReference type="AlphaFoldDB" id="A0A226D233"/>
<dbReference type="Pfam" id="PF00096">
    <property type="entry name" value="zf-C2H2"/>
    <property type="match status" value="2"/>
</dbReference>
<keyword evidence="4 10" id="KW-0863">Zinc-finger</keyword>
<evidence type="ECO:0000313" key="14">
    <source>
        <dbReference type="Proteomes" id="UP000198287"/>
    </source>
</evidence>
<evidence type="ECO:0000256" key="7">
    <source>
        <dbReference type="ARBA" id="ARBA00023163"/>
    </source>
</evidence>
<organism evidence="13 14">
    <name type="scientific">Folsomia candida</name>
    <name type="common">Springtail</name>
    <dbReference type="NCBI Taxonomy" id="158441"/>
    <lineage>
        <taxon>Eukaryota</taxon>
        <taxon>Metazoa</taxon>
        <taxon>Ecdysozoa</taxon>
        <taxon>Arthropoda</taxon>
        <taxon>Hexapoda</taxon>
        <taxon>Collembola</taxon>
        <taxon>Entomobryomorpha</taxon>
        <taxon>Isotomoidea</taxon>
        <taxon>Isotomidae</taxon>
        <taxon>Proisotominae</taxon>
        <taxon>Folsomia</taxon>
    </lineage>
</organism>
<feature type="region of interest" description="Disordered" evidence="11">
    <location>
        <begin position="429"/>
        <end position="451"/>
    </location>
</feature>
<evidence type="ECO:0000256" key="9">
    <source>
        <dbReference type="ARBA" id="ARBA00037948"/>
    </source>
</evidence>
<dbReference type="Pfam" id="PF13912">
    <property type="entry name" value="zf-C2H2_6"/>
    <property type="match status" value="1"/>
</dbReference>
<evidence type="ECO:0000259" key="12">
    <source>
        <dbReference type="PROSITE" id="PS50157"/>
    </source>
</evidence>
<evidence type="ECO:0000256" key="2">
    <source>
        <dbReference type="ARBA" id="ARBA00022723"/>
    </source>
</evidence>
<gene>
    <name evidence="13" type="ORF">Fcan01_26430</name>
</gene>
<dbReference type="InterPro" id="IPR022755">
    <property type="entry name" value="Znf_C2H2_jaz"/>
</dbReference>
<evidence type="ECO:0000256" key="8">
    <source>
        <dbReference type="ARBA" id="ARBA00023242"/>
    </source>
</evidence>
<dbReference type="OrthoDB" id="1095242at2759"/>
<dbReference type="SMART" id="SM00355">
    <property type="entry name" value="ZnF_C2H2"/>
    <property type="match status" value="8"/>
</dbReference>
<evidence type="ECO:0000256" key="11">
    <source>
        <dbReference type="SAM" id="MobiDB-lite"/>
    </source>
</evidence>
<feature type="compositionally biased region" description="Polar residues" evidence="11">
    <location>
        <begin position="429"/>
        <end position="441"/>
    </location>
</feature>
<keyword evidence="2" id="KW-0479">Metal-binding</keyword>
<comment type="similarity">
    <text evidence="9">Belongs to the snail C2H2-type zinc-finger protein family.</text>
</comment>
<evidence type="ECO:0000256" key="5">
    <source>
        <dbReference type="ARBA" id="ARBA00022833"/>
    </source>
</evidence>
<dbReference type="GO" id="GO:0005634">
    <property type="term" value="C:nucleus"/>
    <property type="evidence" value="ECO:0007669"/>
    <property type="project" value="UniProtKB-SubCell"/>
</dbReference>
<reference evidence="13 14" key="1">
    <citation type="submission" date="2015-12" db="EMBL/GenBank/DDBJ databases">
        <title>The genome of Folsomia candida.</title>
        <authorList>
            <person name="Faddeeva A."/>
            <person name="Derks M.F."/>
            <person name="Anvar Y."/>
            <person name="Smit S."/>
            <person name="Van Straalen N."/>
            <person name="Roelofs D."/>
        </authorList>
    </citation>
    <scope>NUCLEOTIDE SEQUENCE [LARGE SCALE GENOMIC DNA]</scope>
    <source>
        <strain evidence="13 14">VU population</strain>
        <tissue evidence="13">Whole body</tissue>
    </source>
</reference>
<dbReference type="GO" id="GO:0008270">
    <property type="term" value="F:zinc ion binding"/>
    <property type="evidence" value="ECO:0007669"/>
    <property type="project" value="UniProtKB-KW"/>
</dbReference>
<evidence type="ECO:0000256" key="4">
    <source>
        <dbReference type="ARBA" id="ARBA00022771"/>
    </source>
</evidence>
<keyword evidence="7" id="KW-0804">Transcription</keyword>
<evidence type="ECO:0000256" key="1">
    <source>
        <dbReference type="ARBA" id="ARBA00004123"/>
    </source>
</evidence>
<dbReference type="PANTHER" id="PTHR24388">
    <property type="entry name" value="ZINC FINGER PROTEIN"/>
    <property type="match status" value="1"/>
</dbReference>
<dbReference type="FunFam" id="3.30.160.60:FF:000100">
    <property type="entry name" value="Zinc finger 45-like"/>
    <property type="match status" value="1"/>
</dbReference>
<dbReference type="OMA" id="RTHMATH"/>
<feature type="domain" description="C2H2-type" evidence="12">
    <location>
        <begin position="39"/>
        <end position="67"/>
    </location>
</feature>
<comment type="subcellular location">
    <subcellularLocation>
        <location evidence="1">Nucleus</location>
    </subcellularLocation>
</comment>
<keyword evidence="5" id="KW-0862">Zinc</keyword>